<reference evidence="2 3" key="1">
    <citation type="submission" date="2020-08" db="EMBL/GenBank/DDBJ databases">
        <title>The Agave Microbiome: Exploring the role of microbial communities in plant adaptations to desert environments.</title>
        <authorList>
            <person name="Partida-Martinez L.P."/>
        </authorList>
    </citation>
    <scope>NUCLEOTIDE SEQUENCE [LARGE SCALE GENOMIC DNA]</scope>
    <source>
        <strain evidence="2 3">AT2.18</strain>
    </source>
</reference>
<feature type="domain" description="N-acetyltransferase" evidence="1">
    <location>
        <begin position="13"/>
        <end position="161"/>
    </location>
</feature>
<dbReference type="GO" id="GO:0005737">
    <property type="term" value="C:cytoplasm"/>
    <property type="evidence" value="ECO:0007669"/>
    <property type="project" value="TreeGrafter"/>
</dbReference>
<dbReference type="SUPFAM" id="SSF55729">
    <property type="entry name" value="Acyl-CoA N-acyltransferases (Nat)"/>
    <property type="match status" value="1"/>
</dbReference>
<dbReference type="Proteomes" id="UP000550501">
    <property type="component" value="Unassembled WGS sequence"/>
</dbReference>
<comment type="caution">
    <text evidence="2">The sequence shown here is derived from an EMBL/GenBank/DDBJ whole genome shotgun (WGS) entry which is preliminary data.</text>
</comment>
<keyword evidence="3" id="KW-1185">Reference proteome</keyword>
<dbReference type="EMBL" id="JACHVU010000018">
    <property type="protein sequence ID" value="MBB2993538.1"/>
    <property type="molecule type" value="Genomic_DNA"/>
</dbReference>
<sequence length="220" mass="24468">MSDLRIQLDGATLAPPTDARIGALAHSASRPDAVLPQSEAHYVKWILGRTPPEIERQRAERIRSNRDLRRGPGWTLDLAVFVHGTPVGLQSLSGLAQWPQQRIVGTTSWLLAEHQRHGLGTRCRAAVLELAFAHLNADAARSWALQENNASNAVSDKLGYRQIERHTLVEDGRRFEELVWEVRRDDWLGSPVRRSLALVVENADRLVTLLGEPGTPSHPA</sequence>
<gene>
    <name evidence="2" type="ORF">FHR72_005048</name>
</gene>
<dbReference type="GO" id="GO:0008999">
    <property type="term" value="F:protein-N-terminal-alanine acetyltransferase activity"/>
    <property type="evidence" value="ECO:0007669"/>
    <property type="project" value="TreeGrafter"/>
</dbReference>
<evidence type="ECO:0000313" key="3">
    <source>
        <dbReference type="Proteomes" id="UP000550501"/>
    </source>
</evidence>
<evidence type="ECO:0000259" key="1">
    <source>
        <dbReference type="Pfam" id="PF13302"/>
    </source>
</evidence>
<keyword evidence="2" id="KW-0808">Transferase</keyword>
<evidence type="ECO:0000313" key="2">
    <source>
        <dbReference type="EMBL" id="MBB2993538.1"/>
    </source>
</evidence>
<dbReference type="PANTHER" id="PTHR43441:SF11">
    <property type="entry name" value="RIBOSOMAL-PROTEIN-SERINE ACETYLTRANSFERASE"/>
    <property type="match status" value="1"/>
</dbReference>
<name>A0A839QBM7_MYCIR</name>
<dbReference type="Pfam" id="PF13302">
    <property type="entry name" value="Acetyltransf_3"/>
    <property type="match status" value="1"/>
</dbReference>
<dbReference type="AlphaFoldDB" id="A0A839QBM7"/>
<dbReference type="Gene3D" id="3.40.630.30">
    <property type="match status" value="1"/>
</dbReference>
<dbReference type="GO" id="GO:1990189">
    <property type="term" value="F:protein N-terminal-serine acetyltransferase activity"/>
    <property type="evidence" value="ECO:0007669"/>
    <property type="project" value="TreeGrafter"/>
</dbReference>
<dbReference type="RefSeq" id="WP_183473789.1">
    <property type="nucleotide sequence ID" value="NZ_JACHVU010000018.1"/>
</dbReference>
<accession>A0A839QBM7</accession>
<organism evidence="2 3">
    <name type="scientific">Mycolicibacterium iranicum</name>
    <name type="common">Mycobacterium iranicum</name>
    <dbReference type="NCBI Taxonomy" id="912594"/>
    <lineage>
        <taxon>Bacteria</taxon>
        <taxon>Bacillati</taxon>
        <taxon>Actinomycetota</taxon>
        <taxon>Actinomycetes</taxon>
        <taxon>Mycobacteriales</taxon>
        <taxon>Mycobacteriaceae</taxon>
        <taxon>Mycolicibacterium</taxon>
    </lineage>
</organism>
<dbReference type="InterPro" id="IPR016181">
    <property type="entry name" value="Acyl_CoA_acyltransferase"/>
</dbReference>
<protein>
    <submittedName>
        <fullName evidence="2">RimJ/RimL family protein N-acetyltransferase</fullName>
    </submittedName>
</protein>
<dbReference type="InterPro" id="IPR051908">
    <property type="entry name" value="Ribosomal_N-acetyltransferase"/>
</dbReference>
<dbReference type="PANTHER" id="PTHR43441">
    <property type="entry name" value="RIBOSOMAL-PROTEIN-SERINE ACETYLTRANSFERASE"/>
    <property type="match status" value="1"/>
</dbReference>
<proteinExistence type="predicted"/>
<dbReference type="InterPro" id="IPR000182">
    <property type="entry name" value="GNAT_dom"/>
</dbReference>